<evidence type="ECO:0000313" key="3">
    <source>
        <dbReference type="EMBL" id="SDZ59240.1"/>
    </source>
</evidence>
<name>A0A1H3U9V2_9RHOB</name>
<dbReference type="Pfam" id="PF01425">
    <property type="entry name" value="Amidase"/>
    <property type="match status" value="1"/>
</dbReference>
<dbReference type="AlphaFoldDB" id="A0A1H3U9V2"/>
<feature type="domain" description="Amidase" evidence="2">
    <location>
        <begin position="32"/>
        <end position="201"/>
    </location>
</feature>
<comment type="similarity">
    <text evidence="1">Belongs to the amidase family.</text>
</comment>
<dbReference type="PANTHER" id="PTHR11895">
    <property type="entry name" value="TRANSAMIDASE"/>
    <property type="match status" value="1"/>
</dbReference>
<organism evidence="3 4">
    <name type="scientific">Jannaschia faecimaris</name>
    <dbReference type="NCBI Taxonomy" id="1244108"/>
    <lineage>
        <taxon>Bacteria</taxon>
        <taxon>Pseudomonadati</taxon>
        <taxon>Pseudomonadota</taxon>
        <taxon>Alphaproteobacteria</taxon>
        <taxon>Rhodobacterales</taxon>
        <taxon>Roseobacteraceae</taxon>
        <taxon>Jannaschia</taxon>
    </lineage>
</organism>
<dbReference type="Proteomes" id="UP000198914">
    <property type="component" value="Unassembled WGS sequence"/>
</dbReference>
<evidence type="ECO:0000259" key="2">
    <source>
        <dbReference type="Pfam" id="PF01425"/>
    </source>
</evidence>
<reference evidence="4" key="1">
    <citation type="submission" date="2016-10" db="EMBL/GenBank/DDBJ databases">
        <authorList>
            <person name="Varghese N."/>
            <person name="Submissions S."/>
        </authorList>
    </citation>
    <scope>NUCLEOTIDE SEQUENCE [LARGE SCALE GENOMIC DNA]</scope>
    <source>
        <strain evidence="4">DSM 100420</strain>
    </source>
</reference>
<dbReference type="GO" id="GO:0016740">
    <property type="term" value="F:transferase activity"/>
    <property type="evidence" value="ECO:0007669"/>
    <property type="project" value="UniProtKB-KW"/>
</dbReference>
<dbReference type="SUPFAM" id="SSF75304">
    <property type="entry name" value="Amidase signature (AS) enzymes"/>
    <property type="match status" value="1"/>
</dbReference>
<dbReference type="InterPro" id="IPR036928">
    <property type="entry name" value="AS_sf"/>
</dbReference>
<dbReference type="EMBL" id="FNPX01000027">
    <property type="protein sequence ID" value="SDZ59240.1"/>
    <property type="molecule type" value="Genomic_DNA"/>
</dbReference>
<gene>
    <name evidence="3" type="ORF">SAMN05444004_1273</name>
</gene>
<sequence>MTNVWGRIASLNDAFHFCEDFSTSGPIDRAQSAGSGALFGQTIGLKSNIRVAGQAWTAGIGNRSAVLGAEDAPLVARLRAEGATIISRLAMDEGALGAATDNPHFGRCDNPAWPGHSVGGSSGGPAAAVAAVAVDAAVGSDTMGSVRIPAAFCGVFGLKFGRDTVGMAGVVPLAPSLDALGLLAREPTTLASVLDVLAPEATPAPKITGWCAAEDAMLVGCHPKVAEFMAECHGALRAVLGPPGELPFFELAGLRGDAFLLTEVEAVDSLGREAGLSPGLARLIDYGRRVHAEKLAAANARLVAAREMLTAALGTARVILLPTVAEPAFAHDSRPPVGQANYTVLANIAGCPAIAIPKPGAVPPVSVQLLGPRGSERSLIALAETLSSQL</sequence>
<protein>
    <submittedName>
        <fullName evidence="3">Aspartyl-tRNA(Asn)/glutamyl-tRNA(Gln) amidotransferase subunit A</fullName>
    </submittedName>
</protein>
<dbReference type="OrthoDB" id="9777859at2"/>
<dbReference type="PANTHER" id="PTHR11895:SF7">
    <property type="entry name" value="GLUTAMYL-TRNA(GLN) AMIDOTRANSFERASE SUBUNIT A, MITOCHONDRIAL"/>
    <property type="match status" value="1"/>
</dbReference>
<proteinExistence type="inferred from homology"/>
<keyword evidence="3" id="KW-0808">Transferase</keyword>
<evidence type="ECO:0000256" key="1">
    <source>
        <dbReference type="ARBA" id="ARBA00009199"/>
    </source>
</evidence>
<dbReference type="Gene3D" id="3.90.1300.10">
    <property type="entry name" value="Amidase signature (AS) domain"/>
    <property type="match status" value="1"/>
</dbReference>
<keyword evidence="4" id="KW-1185">Reference proteome</keyword>
<dbReference type="InterPro" id="IPR000120">
    <property type="entry name" value="Amidase"/>
</dbReference>
<dbReference type="InterPro" id="IPR023631">
    <property type="entry name" value="Amidase_dom"/>
</dbReference>
<accession>A0A1H3U9V2</accession>
<dbReference type="STRING" id="1244108.SAMN05444004_1273"/>
<evidence type="ECO:0000313" key="4">
    <source>
        <dbReference type="Proteomes" id="UP000198914"/>
    </source>
</evidence>
<dbReference type="RefSeq" id="WP_092647849.1">
    <property type="nucleotide sequence ID" value="NZ_FNPX01000027.1"/>
</dbReference>